<organism evidence="2 3">
    <name type="scientific">Desulfopila aestuarii DSM 18488</name>
    <dbReference type="NCBI Taxonomy" id="1121416"/>
    <lineage>
        <taxon>Bacteria</taxon>
        <taxon>Pseudomonadati</taxon>
        <taxon>Thermodesulfobacteriota</taxon>
        <taxon>Desulfobulbia</taxon>
        <taxon>Desulfobulbales</taxon>
        <taxon>Desulfocapsaceae</taxon>
        <taxon>Desulfopila</taxon>
    </lineage>
</organism>
<proteinExistence type="predicted"/>
<keyword evidence="3" id="KW-1185">Reference proteome</keyword>
<dbReference type="EMBL" id="FRFE01000067">
    <property type="protein sequence ID" value="SHO53661.1"/>
    <property type="molecule type" value="Genomic_DNA"/>
</dbReference>
<name>A0A1M7YM08_9BACT</name>
<sequence>MRNLFKRKSISFSALILSFAATPLMAAKPMDAIELSNGYPIATTEYIGL</sequence>
<accession>A0A1M7YM08</accession>
<evidence type="ECO:0000313" key="3">
    <source>
        <dbReference type="Proteomes" id="UP000184603"/>
    </source>
</evidence>
<reference evidence="2 3" key="1">
    <citation type="submission" date="2016-12" db="EMBL/GenBank/DDBJ databases">
        <authorList>
            <person name="Song W.-J."/>
            <person name="Kurnit D.M."/>
        </authorList>
    </citation>
    <scope>NUCLEOTIDE SEQUENCE [LARGE SCALE GENOMIC DNA]</scope>
    <source>
        <strain evidence="2 3">DSM 18488</strain>
    </source>
</reference>
<feature type="chain" id="PRO_5013291807" evidence="1">
    <location>
        <begin position="27"/>
        <end position="49"/>
    </location>
</feature>
<dbReference type="Proteomes" id="UP000184603">
    <property type="component" value="Unassembled WGS sequence"/>
</dbReference>
<dbReference type="OrthoDB" id="27965at213118"/>
<gene>
    <name evidence="2" type="ORF">SAMN02745220_05248</name>
</gene>
<evidence type="ECO:0000313" key="2">
    <source>
        <dbReference type="EMBL" id="SHO53661.1"/>
    </source>
</evidence>
<feature type="signal peptide" evidence="1">
    <location>
        <begin position="1"/>
        <end position="26"/>
    </location>
</feature>
<dbReference type="RefSeq" id="WP_159441394.1">
    <property type="nucleotide sequence ID" value="NZ_FRFE01000067.1"/>
</dbReference>
<evidence type="ECO:0000256" key="1">
    <source>
        <dbReference type="SAM" id="SignalP"/>
    </source>
</evidence>
<keyword evidence="1" id="KW-0732">Signal</keyword>
<protein>
    <submittedName>
        <fullName evidence="2">Uncharacterized protein</fullName>
    </submittedName>
</protein>
<dbReference type="AlphaFoldDB" id="A0A1M7YM08"/>